<sequence>MLKFKNRLWPLFAVLSVLFTGCSTTTKHTETVSADPPQNTSYGPLTKHTNWKKNQLTQLSPLDLNLSVLDDDSTVGPQTDDVWQRIRDGYGLSEYRSLHPETQNRLTWFVNNPEYVDKVVERARPYLFHIVDELERREMPLEIALLPIVESGYQPFALSSGQAAGIWQFIPATGRVFGLEQNWWYDGRRDVIKSTQAALDYLQKLHNDFNDWELALAAYNAGEGTVSRAIKRNAEAGLPTDFWSLELPAETTAYVPKLLAVAHLVKQPAQYDLKLSPIANEPYLSVINVGSQIDLSLAADLADITLDELYLLNPGFNRWATAPQGPHKLVLPSEKASAFKTALSGLSTEDRLRWKRHEVKPGESLSSIASQHQTTVPELKKANKITTNFIRAGAHLLIPISTAQADEAEANAINNRRLQQGKQLNYSVKAGDTWWNIAKAYTVDVFELTQWNNKTPSDVLHSGQQLVIWQPIQTASKLKAINYTIRNGDSLWTISRKFNVTVDKVKEWNGLSDRTLLQPGQKLTLYVDPTLKISQS</sequence>
<evidence type="ECO:0000259" key="3">
    <source>
        <dbReference type="PROSITE" id="PS51782"/>
    </source>
</evidence>
<dbReference type="PANTHER" id="PTHR33734">
    <property type="entry name" value="LYSM DOMAIN-CONTAINING GPI-ANCHORED PROTEIN 2"/>
    <property type="match status" value="1"/>
</dbReference>
<proteinExistence type="inferred from homology"/>
<dbReference type="CDD" id="cd00118">
    <property type="entry name" value="LysM"/>
    <property type="match status" value="3"/>
</dbReference>
<reference evidence="4 5" key="1">
    <citation type="submission" date="2016-07" db="EMBL/GenBank/DDBJ databases">
        <title>Draft Genome Sequence of Methylophaga muralis Bur 1.</title>
        <authorList>
            <person name="Vasilenko O.V."/>
            <person name="Doronina N.V."/>
            <person name="Shmareva M.N."/>
            <person name="Tarlachkov S.V."/>
            <person name="Mustakhimov I."/>
            <person name="Trotsenko Y.A."/>
        </authorList>
    </citation>
    <scope>NUCLEOTIDE SEQUENCE [LARGE SCALE GENOMIC DNA]</scope>
    <source>
        <strain evidence="4 5">Bur 1</strain>
    </source>
</reference>
<dbReference type="RefSeq" id="WP_069295422.1">
    <property type="nucleotide sequence ID" value="NZ_MCRI01000006.1"/>
</dbReference>
<dbReference type="PROSITE" id="PS00922">
    <property type="entry name" value="TRANSGLYCOSYLASE"/>
    <property type="match status" value="1"/>
</dbReference>
<dbReference type="Pfam" id="PF01464">
    <property type="entry name" value="SLT"/>
    <property type="match status" value="1"/>
</dbReference>
<dbReference type="PANTHER" id="PTHR33734:SF22">
    <property type="entry name" value="MEMBRANE-BOUND LYTIC MUREIN TRANSGLYCOSYLASE D"/>
    <property type="match status" value="1"/>
</dbReference>
<name>A0A1E3GTJ3_9GAMM</name>
<dbReference type="AlphaFoldDB" id="A0A1E3GTJ3"/>
<dbReference type="PROSITE" id="PS51257">
    <property type="entry name" value="PROKAR_LIPOPROTEIN"/>
    <property type="match status" value="1"/>
</dbReference>
<dbReference type="SUPFAM" id="SSF53955">
    <property type="entry name" value="Lysozyme-like"/>
    <property type="match status" value="1"/>
</dbReference>
<dbReference type="InterPro" id="IPR008258">
    <property type="entry name" value="Transglycosylase_SLT_dom_1"/>
</dbReference>
<comment type="caution">
    <text evidence="4">The sequence shown here is derived from an EMBL/GenBank/DDBJ whole genome shotgun (WGS) entry which is preliminary data.</text>
</comment>
<evidence type="ECO:0000313" key="4">
    <source>
        <dbReference type="EMBL" id="ODN67357.1"/>
    </source>
</evidence>
<dbReference type="EC" id="4.2.2.-" evidence="4"/>
<feature type="domain" description="LysM" evidence="3">
    <location>
        <begin position="424"/>
        <end position="468"/>
    </location>
</feature>
<dbReference type="InterPro" id="IPR036779">
    <property type="entry name" value="LysM_dom_sf"/>
</dbReference>
<dbReference type="Gene3D" id="1.10.530.10">
    <property type="match status" value="1"/>
</dbReference>
<dbReference type="InterPro" id="IPR000189">
    <property type="entry name" value="Transglyc_AS"/>
</dbReference>
<gene>
    <name evidence="4" type="primary">mltD</name>
    <name evidence="4" type="ORF">A9E74_00891</name>
</gene>
<dbReference type="InterPro" id="IPR023346">
    <property type="entry name" value="Lysozyme-like_dom_sf"/>
</dbReference>
<dbReference type="PROSITE" id="PS51782">
    <property type="entry name" value="LYSM"/>
    <property type="match status" value="3"/>
</dbReference>
<feature type="region of interest" description="Disordered" evidence="2">
    <location>
        <begin position="27"/>
        <end position="47"/>
    </location>
</feature>
<dbReference type="SUPFAM" id="SSF54106">
    <property type="entry name" value="LysM domain"/>
    <property type="match status" value="3"/>
</dbReference>
<dbReference type="Proteomes" id="UP000094379">
    <property type="component" value="Unassembled WGS sequence"/>
</dbReference>
<dbReference type="Pfam" id="PF01476">
    <property type="entry name" value="LysM"/>
    <property type="match status" value="3"/>
</dbReference>
<accession>A0A1E3GTJ3</accession>
<organism evidence="4 5">
    <name type="scientific">Methylophaga muralis</name>
    <dbReference type="NCBI Taxonomy" id="291169"/>
    <lineage>
        <taxon>Bacteria</taxon>
        <taxon>Pseudomonadati</taxon>
        <taxon>Pseudomonadota</taxon>
        <taxon>Gammaproteobacteria</taxon>
        <taxon>Thiotrichales</taxon>
        <taxon>Piscirickettsiaceae</taxon>
        <taxon>Methylophaga</taxon>
    </lineage>
</organism>
<keyword evidence="4" id="KW-0456">Lyase</keyword>
<dbReference type="Gene3D" id="3.10.350.10">
    <property type="entry name" value="LysM domain"/>
    <property type="match status" value="3"/>
</dbReference>
<keyword evidence="5" id="KW-1185">Reference proteome</keyword>
<feature type="domain" description="LysM" evidence="3">
    <location>
        <begin position="355"/>
        <end position="398"/>
    </location>
</feature>
<evidence type="ECO:0000256" key="1">
    <source>
        <dbReference type="ARBA" id="ARBA00007734"/>
    </source>
</evidence>
<evidence type="ECO:0000313" key="5">
    <source>
        <dbReference type="Proteomes" id="UP000094379"/>
    </source>
</evidence>
<dbReference type="GO" id="GO:0000270">
    <property type="term" value="P:peptidoglycan metabolic process"/>
    <property type="evidence" value="ECO:0007669"/>
    <property type="project" value="InterPro"/>
</dbReference>
<dbReference type="InterPro" id="IPR018392">
    <property type="entry name" value="LysM"/>
</dbReference>
<dbReference type="CDD" id="cd16894">
    <property type="entry name" value="MltD-like"/>
    <property type="match status" value="1"/>
</dbReference>
<comment type="similarity">
    <text evidence="1">Belongs to the transglycosylase Slt family.</text>
</comment>
<dbReference type="SMART" id="SM00257">
    <property type="entry name" value="LysM"/>
    <property type="match status" value="3"/>
</dbReference>
<feature type="domain" description="LysM" evidence="3">
    <location>
        <begin position="481"/>
        <end position="525"/>
    </location>
</feature>
<dbReference type="PATRIC" id="fig|291169.3.peg.895"/>
<dbReference type="GO" id="GO:0016020">
    <property type="term" value="C:membrane"/>
    <property type="evidence" value="ECO:0007669"/>
    <property type="project" value="InterPro"/>
</dbReference>
<evidence type="ECO:0000256" key="2">
    <source>
        <dbReference type="SAM" id="MobiDB-lite"/>
    </source>
</evidence>
<protein>
    <submittedName>
        <fullName evidence="4">Membrane-bound lytic murein transglycosylase D</fullName>
        <ecNumber evidence="4">4.2.2.-</ecNumber>
    </submittedName>
</protein>
<dbReference type="STRING" id="291169.A9E74_00891"/>
<dbReference type="EMBL" id="MCRI01000006">
    <property type="protein sequence ID" value="ODN67357.1"/>
    <property type="molecule type" value="Genomic_DNA"/>
</dbReference>
<dbReference type="GO" id="GO:0008932">
    <property type="term" value="F:lytic endotransglycosylase activity"/>
    <property type="evidence" value="ECO:0007669"/>
    <property type="project" value="TreeGrafter"/>
</dbReference>